<evidence type="ECO:0000256" key="1">
    <source>
        <dbReference type="SAM" id="MobiDB-lite"/>
    </source>
</evidence>
<dbReference type="PANTHER" id="PTHR35218">
    <property type="entry name" value="RNASE H DOMAIN-CONTAINING PROTEIN"/>
    <property type="match status" value="1"/>
</dbReference>
<dbReference type="InterPro" id="IPR036691">
    <property type="entry name" value="Endo/exonu/phosph_ase_sf"/>
</dbReference>
<dbReference type="Pfam" id="PF14392">
    <property type="entry name" value="zf-CCHC_4"/>
    <property type="match status" value="1"/>
</dbReference>
<feature type="domain" description="Endonuclease/exonuclease/phosphatase" evidence="2">
    <location>
        <begin position="344"/>
        <end position="528"/>
    </location>
</feature>
<dbReference type="Pfam" id="PF03372">
    <property type="entry name" value="Exo_endo_phos"/>
    <property type="match status" value="1"/>
</dbReference>
<dbReference type="PANTHER" id="PTHR35218:SF9">
    <property type="entry name" value="ENDONUCLEASE_EXONUCLEASE_PHOSPHATASE DOMAIN-CONTAINING PROTEIN"/>
    <property type="match status" value="1"/>
</dbReference>
<sequence>MESVDTGVNPIDVCLDWSPFTVYVHDIPLSLQTREMANNIGNKLGQFLDTELYEYGSNWSSDWRLRINLNVSRPLKRAIRLRSAEGEGKLVTFTYEKLPNFCYLCGTLGWQRASNRVRFNNNLPGSYLDLFNSRVRPTFSSPSPPPESTHKSNQIKGVRIFRDFSYPIRGKSAETEQDESSAAESDSNFSKEHRGKGKKYELLKLGEPTVHTKNIDGVSIATQIHFPSAEFGMLGDRSENLIPTYLGLVNSSPEPTIPKAHSPTPNNSHPPPILPNVASYMHAQIVMSILHLISITIALLIPHSYLLVNLTLAPSSTPVLSDPLTQFSWSSDRSAVPPGIISCLSWNCQGLGGPWTIRHLRELVRRHNPPLVFLIETKCHNRKMDDIKKNLAMLGFSVAARGKSGGLPLLWNKEIYVDLVSFSSSHIDARVRLPEESEPWRLTDFYGALNANNRGDSWTLLRRLSQESKLPWMCVGDFNAILSNLEKDGTLPTPQWQLRAFREALTDCDLHDVSFAGFPFTWDNNREYPHTVWKRLYRACVNTIWNQLWLNFHVLHLQRIYFDHAPILVEYTQKEKRRQVWTNKPLRFEAIWIKSEYCEKVISRLWQNTSLGDPNDAFMRKLDTCRMGLISWSKVEFGNDKEN</sequence>
<dbReference type="Gene3D" id="3.60.10.10">
    <property type="entry name" value="Endonuclease/exonuclease/phosphatase"/>
    <property type="match status" value="1"/>
</dbReference>
<dbReference type="GO" id="GO:0003824">
    <property type="term" value="F:catalytic activity"/>
    <property type="evidence" value="ECO:0007669"/>
    <property type="project" value="InterPro"/>
</dbReference>
<organism evidence="4">
    <name type="scientific">Sesamum angustifolium</name>
    <dbReference type="NCBI Taxonomy" id="2727405"/>
    <lineage>
        <taxon>Eukaryota</taxon>
        <taxon>Viridiplantae</taxon>
        <taxon>Streptophyta</taxon>
        <taxon>Embryophyta</taxon>
        <taxon>Tracheophyta</taxon>
        <taxon>Spermatophyta</taxon>
        <taxon>Magnoliopsida</taxon>
        <taxon>eudicotyledons</taxon>
        <taxon>Gunneridae</taxon>
        <taxon>Pentapetalae</taxon>
        <taxon>asterids</taxon>
        <taxon>lamiids</taxon>
        <taxon>Lamiales</taxon>
        <taxon>Pedaliaceae</taxon>
        <taxon>Sesamum</taxon>
    </lineage>
</organism>
<name>A0AAW2QSU6_9LAMI</name>
<evidence type="ECO:0008006" key="5">
    <source>
        <dbReference type="Google" id="ProtNLM"/>
    </source>
</evidence>
<dbReference type="SUPFAM" id="SSF56219">
    <property type="entry name" value="DNase I-like"/>
    <property type="match status" value="1"/>
</dbReference>
<proteinExistence type="predicted"/>
<dbReference type="EMBL" id="JACGWK010000002">
    <property type="protein sequence ID" value="KAL0370779.1"/>
    <property type="molecule type" value="Genomic_DNA"/>
</dbReference>
<dbReference type="AlphaFoldDB" id="A0AAW2QSU6"/>
<evidence type="ECO:0000259" key="3">
    <source>
        <dbReference type="Pfam" id="PF14392"/>
    </source>
</evidence>
<accession>A0AAW2QSU6</accession>
<gene>
    <name evidence="4" type="ORF">Sangu_0396000</name>
</gene>
<dbReference type="InterPro" id="IPR025836">
    <property type="entry name" value="Zn_knuckle_CX2CX4HX4C"/>
</dbReference>
<feature type="domain" description="Zinc knuckle CX2CX4HX4C" evidence="3">
    <location>
        <begin position="70"/>
        <end position="112"/>
    </location>
</feature>
<comment type="caution">
    <text evidence="4">The sequence shown here is derived from an EMBL/GenBank/DDBJ whole genome shotgun (WGS) entry which is preliminary data.</text>
</comment>
<protein>
    <recommendedName>
        <fullName evidence="5">Endonuclease/exonuclease/phosphatase domain-containing protein</fullName>
    </recommendedName>
</protein>
<feature type="region of interest" description="Disordered" evidence="1">
    <location>
        <begin position="171"/>
        <end position="193"/>
    </location>
</feature>
<dbReference type="InterPro" id="IPR005135">
    <property type="entry name" value="Endo/exonuclease/phosphatase"/>
</dbReference>
<evidence type="ECO:0000313" key="4">
    <source>
        <dbReference type="EMBL" id="KAL0370779.1"/>
    </source>
</evidence>
<reference evidence="4" key="1">
    <citation type="submission" date="2020-06" db="EMBL/GenBank/DDBJ databases">
        <authorList>
            <person name="Li T."/>
            <person name="Hu X."/>
            <person name="Zhang T."/>
            <person name="Song X."/>
            <person name="Zhang H."/>
            <person name="Dai N."/>
            <person name="Sheng W."/>
            <person name="Hou X."/>
            <person name="Wei L."/>
        </authorList>
    </citation>
    <scope>NUCLEOTIDE SEQUENCE</scope>
    <source>
        <strain evidence="4">G01</strain>
        <tissue evidence="4">Leaf</tissue>
    </source>
</reference>
<evidence type="ECO:0000259" key="2">
    <source>
        <dbReference type="Pfam" id="PF03372"/>
    </source>
</evidence>
<reference evidence="4" key="2">
    <citation type="journal article" date="2024" name="Plant">
        <title>Genomic evolution and insights into agronomic trait innovations of Sesamum species.</title>
        <authorList>
            <person name="Miao H."/>
            <person name="Wang L."/>
            <person name="Qu L."/>
            <person name="Liu H."/>
            <person name="Sun Y."/>
            <person name="Le M."/>
            <person name="Wang Q."/>
            <person name="Wei S."/>
            <person name="Zheng Y."/>
            <person name="Lin W."/>
            <person name="Duan Y."/>
            <person name="Cao H."/>
            <person name="Xiong S."/>
            <person name="Wang X."/>
            <person name="Wei L."/>
            <person name="Li C."/>
            <person name="Ma Q."/>
            <person name="Ju M."/>
            <person name="Zhao R."/>
            <person name="Li G."/>
            <person name="Mu C."/>
            <person name="Tian Q."/>
            <person name="Mei H."/>
            <person name="Zhang T."/>
            <person name="Gao T."/>
            <person name="Zhang H."/>
        </authorList>
    </citation>
    <scope>NUCLEOTIDE SEQUENCE</scope>
    <source>
        <strain evidence="4">G01</strain>
    </source>
</reference>